<dbReference type="HOGENOM" id="CLU_010194_1_2_6"/>
<dbReference type="EMBL" id="JROI01000011">
    <property type="protein sequence ID" value="KGI77717.1"/>
    <property type="molecule type" value="Genomic_DNA"/>
</dbReference>
<dbReference type="Pfam" id="PF13561">
    <property type="entry name" value="adh_short_C2"/>
    <property type="match status" value="1"/>
</dbReference>
<sequence>MKLELDGRHALVCGASKGIGRATATELAALGADVTVLARSEDVLRALVDTLPRTHDAQQHRFLVADMSDRPALAAAIEAHIAAHPAQILIHNSGGPPAGPAHRADAAAFEQAFGQHLLAGQTLLQAVLPGMRAAGYGRLVNIISTSVKEPIPNLGVSNTVRAAVASWAKTLAGELAADGITVNNVLPGFTETGRLASLIAGRAKAQGIDEDAVARDMLGHVPAARFGKPEEVAAVAAFLCTPAAAYVNGVSIAVDGGRTRSLS</sequence>
<evidence type="ECO:0000313" key="5">
    <source>
        <dbReference type="Proteomes" id="UP000560000"/>
    </source>
</evidence>
<dbReference type="SUPFAM" id="SSF51735">
    <property type="entry name" value="NAD(P)-binding Rossmann-fold domains"/>
    <property type="match status" value="1"/>
</dbReference>
<dbReference type="Proteomes" id="UP000560000">
    <property type="component" value="Unassembled WGS sequence"/>
</dbReference>
<protein>
    <submittedName>
        <fullName evidence="3">3-oxoacyl-[acyl-carrier protein] reductase</fullName>
        <ecNumber evidence="3">1.1.1.100</ecNumber>
    </submittedName>
    <submittedName>
        <fullName evidence="2">Short-chain dehydrogenase</fullName>
    </submittedName>
</protein>
<dbReference type="EC" id="1.1.1.100" evidence="3"/>
<evidence type="ECO:0000313" key="3">
    <source>
        <dbReference type="EMBL" id="MBB6182881.1"/>
    </source>
</evidence>
<gene>
    <name evidence="3" type="ORF">HNQ86_000226</name>
    <name evidence="2" type="ORF">LF63_0110015</name>
</gene>
<dbReference type="InterPro" id="IPR036291">
    <property type="entry name" value="NAD(P)-bd_dom_sf"/>
</dbReference>
<keyword evidence="4" id="KW-1185">Reference proteome</keyword>
<comment type="similarity">
    <text evidence="1">Belongs to the short-chain dehydrogenases/reductases (SDR) family.</text>
</comment>
<dbReference type="PRINTS" id="PR00081">
    <property type="entry name" value="GDHRDH"/>
</dbReference>
<reference evidence="3 5" key="2">
    <citation type="submission" date="2020-08" db="EMBL/GenBank/DDBJ databases">
        <title>Genomic Encyclopedia of Type Strains, Phase IV (KMG-IV): sequencing the most valuable type-strain genomes for metagenomic binning, comparative biology and taxonomic classification.</title>
        <authorList>
            <person name="Goeker M."/>
        </authorList>
    </citation>
    <scope>NUCLEOTIDE SEQUENCE [LARGE SCALE GENOMIC DNA]</scope>
    <source>
        <strain evidence="3 5">DSM 107085</strain>
    </source>
</reference>
<reference evidence="2 4" key="1">
    <citation type="submission" date="2014-09" db="EMBL/GenBank/DDBJ databases">
        <title>Xanthomonadaceae 3.5X direct submission.</title>
        <authorList>
            <person name="Fang T."/>
            <person name="Wang H."/>
        </authorList>
    </citation>
    <scope>NUCLEOTIDE SEQUENCE [LARGE SCALE GENOMIC DNA]</scope>
    <source>
        <strain evidence="2 4">3.5X</strain>
    </source>
</reference>
<name>A0A099CVR3_9GAMM</name>
<proteinExistence type="inferred from homology"/>
<dbReference type="STRING" id="1543381.LF63_0110015"/>
<dbReference type="InterPro" id="IPR002347">
    <property type="entry name" value="SDR_fam"/>
</dbReference>
<comment type="caution">
    <text evidence="2">The sequence shown here is derived from an EMBL/GenBank/DDBJ whole genome shotgun (WGS) entry which is preliminary data.</text>
</comment>
<dbReference type="AlphaFoldDB" id="A0A099CVR3"/>
<accession>A0A099CVR3</accession>
<dbReference type="RefSeq" id="WP_043101471.1">
    <property type="nucleotide sequence ID" value="NZ_JACHET010000001.1"/>
</dbReference>
<evidence type="ECO:0000313" key="4">
    <source>
        <dbReference type="Proteomes" id="UP000029708"/>
    </source>
</evidence>
<dbReference type="PANTHER" id="PTHR42879">
    <property type="entry name" value="3-OXOACYL-(ACYL-CARRIER-PROTEIN) REDUCTASE"/>
    <property type="match status" value="1"/>
</dbReference>
<dbReference type="Proteomes" id="UP000029708">
    <property type="component" value="Unassembled WGS sequence"/>
</dbReference>
<dbReference type="PANTHER" id="PTHR42879:SF6">
    <property type="entry name" value="NADPH-DEPENDENT REDUCTASE BACG"/>
    <property type="match status" value="1"/>
</dbReference>
<dbReference type="EMBL" id="JACHET010000001">
    <property type="protein sequence ID" value="MBB6182881.1"/>
    <property type="molecule type" value="Genomic_DNA"/>
</dbReference>
<evidence type="ECO:0000256" key="1">
    <source>
        <dbReference type="ARBA" id="ARBA00006484"/>
    </source>
</evidence>
<dbReference type="GO" id="GO:0004316">
    <property type="term" value="F:3-oxoacyl-[acyl-carrier-protein] reductase (NADPH) activity"/>
    <property type="evidence" value="ECO:0007669"/>
    <property type="project" value="UniProtKB-EC"/>
</dbReference>
<dbReference type="InterPro" id="IPR050259">
    <property type="entry name" value="SDR"/>
</dbReference>
<dbReference type="Gene3D" id="3.40.50.720">
    <property type="entry name" value="NAD(P)-binding Rossmann-like Domain"/>
    <property type="match status" value="1"/>
</dbReference>
<keyword evidence="3" id="KW-0560">Oxidoreductase</keyword>
<organism evidence="2 4">
    <name type="scientific">Oleiagrimonas soli</name>
    <dbReference type="NCBI Taxonomy" id="1543381"/>
    <lineage>
        <taxon>Bacteria</taxon>
        <taxon>Pseudomonadati</taxon>
        <taxon>Pseudomonadota</taxon>
        <taxon>Gammaproteobacteria</taxon>
        <taxon>Lysobacterales</taxon>
        <taxon>Rhodanobacteraceae</taxon>
        <taxon>Oleiagrimonas</taxon>
    </lineage>
</organism>
<dbReference type="OrthoDB" id="9804774at2"/>
<evidence type="ECO:0000313" key="2">
    <source>
        <dbReference type="EMBL" id="KGI77717.1"/>
    </source>
</evidence>